<keyword evidence="2" id="KW-0325">Glycoprotein</keyword>
<dbReference type="AlphaFoldDB" id="A0AAP0LEM3"/>
<evidence type="ECO:0000256" key="2">
    <source>
        <dbReference type="RuleBase" id="RU366043"/>
    </source>
</evidence>
<dbReference type="PANTHER" id="PTHR10108:SF1077">
    <property type="entry name" value="METHYLTRANSFERASE PMT27-RELATED"/>
    <property type="match status" value="1"/>
</dbReference>
<dbReference type="GO" id="GO:0005802">
    <property type="term" value="C:trans-Golgi network"/>
    <property type="evidence" value="ECO:0007669"/>
    <property type="project" value="TreeGrafter"/>
</dbReference>
<comment type="caution">
    <text evidence="3">The sequence shown here is derived from an EMBL/GenBank/DDBJ whole genome shotgun (WGS) entry which is preliminary data.</text>
</comment>
<dbReference type="GO" id="GO:0008168">
    <property type="term" value="F:methyltransferase activity"/>
    <property type="evidence" value="ECO:0007669"/>
    <property type="project" value="UniProtKB-UniRule"/>
</dbReference>
<organism evidence="3 4">
    <name type="scientific">Stephania yunnanensis</name>
    <dbReference type="NCBI Taxonomy" id="152371"/>
    <lineage>
        <taxon>Eukaryota</taxon>
        <taxon>Viridiplantae</taxon>
        <taxon>Streptophyta</taxon>
        <taxon>Embryophyta</taxon>
        <taxon>Tracheophyta</taxon>
        <taxon>Spermatophyta</taxon>
        <taxon>Magnoliopsida</taxon>
        <taxon>Ranunculales</taxon>
        <taxon>Menispermaceae</taxon>
        <taxon>Menispermoideae</taxon>
        <taxon>Cissampelideae</taxon>
        <taxon>Stephania</taxon>
    </lineage>
</organism>
<dbReference type="GO" id="GO:0032259">
    <property type="term" value="P:methylation"/>
    <property type="evidence" value="ECO:0007669"/>
    <property type="project" value="UniProtKB-KW"/>
</dbReference>
<reference evidence="3 4" key="1">
    <citation type="submission" date="2024-01" db="EMBL/GenBank/DDBJ databases">
        <title>Genome assemblies of Stephania.</title>
        <authorList>
            <person name="Yang L."/>
        </authorList>
    </citation>
    <scope>NUCLEOTIDE SEQUENCE [LARGE SCALE GENOMIC DNA]</scope>
    <source>
        <strain evidence="3">YNDBR</strain>
        <tissue evidence="3">Leaf</tissue>
    </source>
</reference>
<keyword evidence="4" id="KW-1185">Reference proteome</keyword>
<gene>
    <name evidence="3" type="ORF">Syun_000967</name>
</gene>
<dbReference type="EMBL" id="JBBNAF010000001">
    <property type="protein sequence ID" value="KAK9168827.1"/>
    <property type="molecule type" value="Genomic_DNA"/>
</dbReference>
<keyword evidence="1 2" id="KW-0489">Methyltransferase</keyword>
<accession>A0AAP0LEM3</accession>
<dbReference type="Pfam" id="PF03141">
    <property type="entry name" value="Methyltransf_29"/>
    <property type="match status" value="1"/>
</dbReference>
<dbReference type="GO" id="GO:0016020">
    <property type="term" value="C:membrane"/>
    <property type="evidence" value="ECO:0007669"/>
    <property type="project" value="UniProtKB-SubCell"/>
</dbReference>
<comment type="similarity">
    <text evidence="2">Belongs to the methyltransferase superfamily.</text>
</comment>
<keyword evidence="2" id="KW-0808">Transferase</keyword>
<evidence type="ECO:0000256" key="1">
    <source>
        <dbReference type="ARBA" id="ARBA00022603"/>
    </source>
</evidence>
<comment type="subcellular location">
    <subcellularLocation>
        <location evidence="2">Membrane</location>
        <topology evidence="2">Single-pass type II membrane protein</topology>
    </subcellularLocation>
</comment>
<dbReference type="InterPro" id="IPR004159">
    <property type="entry name" value="Put_SAM_MeTrfase"/>
</dbReference>
<dbReference type="EC" id="2.1.1.-" evidence="2"/>
<evidence type="ECO:0000313" key="3">
    <source>
        <dbReference type="EMBL" id="KAK9168827.1"/>
    </source>
</evidence>
<evidence type="ECO:0000313" key="4">
    <source>
        <dbReference type="Proteomes" id="UP001420932"/>
    </source>
</evidence>
<sequence length="205" mass="22391">MPLTFFSLLSPPPSYPLFFSALALCSIVTPPSARHHALLVPLNVCPSLYSIIALSAVAIAVGVESQPPSPSLIDSNASCILLLCFATAAATMRTSVRAFSSSLPVEQSMEEADPDPQHRAPNTPLSFLKAHPTPPFIPSKLIVNFVLPYQFKITSKDKWYASVPHTKLAEVKGHQNWMKVKWEFLTFPDGGTQLILGALNYIDFI</sequence>
<keyword evidence="2" id="KW-0812">Transmembrane</keyword>
<proteinExistence type="inferred from homology"/>
<dbReference type="PANTHER" id="PTHR10108">
    <property type="entry name" value="SAM-DEPENDENT METHYLTRANSFERASE"/>
    <property type="match status" value="1"/>
</dbReference>
<dbReference type="Proteomes" id="UP001420932">
    <property type="component" value="Unassembled WGS sequence"/>
</dbReference>
<name>A0AAP0LEM3_9MAGN</name>
<dbReference type="GO" id="GO:0005768">
    <property type="term" value="C:endosome"/>
    <property type="evidence" value="ECO:0007669"/>
    <property type="project" value="TreeGrafter"/>
</dbReference>
<keyword evidence="2" id="KW-0735">Signal-anchor</keyword>
<protein>
    <recommendedName>
        <fullName evidence="2">Methyltransferase</fullName>
        <ecNumber evidence="2">2.1.1.-</ecNumber>
    </recommendedName>
</protein>